<dbReference type="AlphaFoldDB" id="A0A2P2QJC5"/>
<feature type="region of interest" description="Disordered" evidence="1">
    <location>
        <begin position="1"/>
        <end position="23"/>
    </location>
</feature>
<proteinExistence type="predicted"/>
<accession>A0A2P2QJC5</accession>
<organism evidence="2">
    <name type="scientific">Rhizophora mucronata</name>
    <name type="common">Asiatic mangrove</name>
    <dbReference type="NCBI Taxonomy" id="61149"/>
    <lineage>
        <taxon>Eukaryota</taxon>
        <taxon>Viridiplantae</taxon>
        <taxon>Streptophyta</taxon>
        <taxon>Embryophyta</taxon>
        <taxon>Tracheophyta</taxon>
        <taxon>Spermatophyta</taxon>
        <taxon>Magnoliopsida</taxon>
        <taxon>eudicotyledons</taxon>
        <taxon>Gunneridae</taxon>
        <taxon>Pentapetalae</taxon>
        <taxon>rosids</taxon>
        <taxon>fabids</taxon>
        <taxon>Malpighiales</taxon>
        <taxon>Rhizophoraceae</taxon>
        <taxon>Rhizophora</taxon>
    </lineage>
</organism>
<name>A0A2P2QJC5_RHIMU</name>
<protein>
    <submittedName>
        <fullName evidence="2">Uncharacterized protein</fullName>
    </submittedName>
</protein>
<evidence type="ECO:0000256" key="1">
    <source>
        <dbReference type="SAM" id="MobiDB-lite"/>
    </source>
</evidence>
<dbReference type="EMBL" id="GGEC01086618">
    <property type="protein sequence ID" value="MBX67102.1"/>
    <property type="molecule type" value="Transcribed_RNA"/>
</dbReference>
<sequence length="42" mass="4623">MSASYVDGIAESSNNHETVPAKKKNVPLQHTAIAYFFTETKP</sequence>
<reference evidence="2" key="1">
    <citation type="submission" date="2018-02" db="EMBL/GenBank/DDBJ databases">
        <title>Rhizophora mucronata_Transcriptome.</title>
        <authorList>
            <person name="Meera S.P."/>
            <person name="Sreeshan A."/>
            <person name="Augustine A."/>
        </authorList>
    </citation>
    <scope>NUCLEOTIDE SEQUENCE</scope>
    <source>
        <tissue evidence="2">Leaf</tissue>
    </source>
</reference>
<evidence type="ECO:0000313" key="2">
    <source>
        <dbReference type="EMBL" id="MBX67102.1"/>
    </source>
</evidence>